<dbReference type="EMBL" id="LR746273">
    <property type="protein sequence ID" value="CAA7403658.1"/>
    <property type="molecule type" value="Genomic_DNA"/>
</dbReference>
<gene>
    <name evidence="1" type="ORF">SI8410_10014336</name>
</gene>
<sequence length="82" mass="9729">MRMYCDNQVVIFIVDNPTFNEHMKYIKINYHYIQDKVMFEFISTPHLASSHQLVNVFTKSLTGISYDITCTKLDIFDLYIIV</sequence>
<evidence type="ECO:0000313" key="1">
    <source>
        <dbReference type="EMBL" id="CAA7403658.1"/>
    </source>
</evidence>
<name>A0A7I8L2V8_SPIIN</name>
<reference evidence="1" key="1">
    <citation type="submission" date="2020-02" db="EMBL/GenBank/DDBJ databases">
        <authorList>
            <person name="Scholz U."/>
            <person name="Mascher M."/>
            <person name="Fiebig A."/>
        </authorList>
    </citation>
    <scope>NUCLEOTIDE SEQUENCE</scope>
</reference>
<proteinExistence type="predicted"/>
<dbReference type="CDD" id="cd09272">
    <property type="entry name" value="RNase_HI_RT_Ty1"/>
    <property type="match status" value="1"/>
</dbReference>
<dbReference type="Proteomes" id="UP000663760">
    <property type="component" value="Chromosome 10"/>
</dbReference>
<dbReference type="OrthoDB" id="782558at2759"/>
<keyword evidence="2" id="KW-1185">Reference proteome</keyword>
<protein>
    <submittedName>
        <fullName evidence="1">Uncharacterized protein</fullName>
    </submittedName>
</protein>
<accession>A0A7I8L2V8</accession>
<organism evidence="1 2">
    <name type="scientific">Spirodela intermedia</name>
    <name type="common">Intermediate duckweed</name>
    <dbReference type="NCBI Taxonomy" id="51605"/>
    <lineage>
        <taxon>Eukaryota</taxon>
        <taxon>Viridiplantae</taxon>
        <taxon>Streptophyta</taxon>
        <taxon>Embryophyta</taxon>
        <taxon>Tracheophyta</taxon>
        <taxon>Spermatophyta</taxon>
        <taxon>Magnoliopsida</taxon>
        <taxon>Liliopsida</taxon>
        <taxon>Araceae</taxon>
        <taxon>Lemnoideae</taxon>
        <taxon>Spirodela</taxon>
    </lineage>
</organism>
<evidence type="ECO:0000313" key="2">
    <source>
        <dbReference type="Proteomes" id="UP000663760"/>
    </source>
</evidence>
<dbReference type="AlphaFoldDB" id="A0A7I8L2V8"/>